<dbReference type="GO" id="GO:0005886">
    <property type="term" value="C:plasma membrane"/>
    <property type="evidence" value="ECO:0007669"/>
    <property type="project" value="TreeGrafter"/>
</dbReference>
<evidence type="ECO:0000259" key="1">
    <source>
        <dbReference type="PROSITE" id="PS50887"/>
    </source>
</evidence>
<gene>
    <name evidence="2" type="primary">dgcM_4</name>
    <name evidence="2" type="ORF">SDC9_113913</name>
</gene>
<accession>A0A645BPE5</accession>
<dbReference type="NCBIfam" id="TIGR00254">
    <property type="entry name" value="GGDEF"/>
    <property type="match status" value="1"/>
</dbReference>
<dbReference type="CDD" id="cd01949">
    <property type="entry name" value="GGDEF"/>
    <property type="match status" value="1"/>
</dbReference>
<dbReference type="InterPro" id="IPR050469">
    <property type="entry name" value="Diguanylate_Cyclase"/>
</dbReference>
<dbReference type="InterPro" id="IPR000160">
    <property type="entry name" value="GGDEF_dom"/>
</dbReference>
<organism evidence="2">
    <name type="scientific">bioreactor metagenome</name>
    <dbReference type="NCBI Taxonomy" id="1076179"/>
    <lineage>
        <taxon>unclassified sequences</taxon>
        <taxon>metagenomes</taxon>
        <taxon>ecological metagenomes</taxon>
    </lineage>
</organism>
<feature type="domain" description="GGDEF" evidence="1">
    <location>
        <begin position="27"/>
        <end position="153"/>
    </location>
</feature>
<evidence type="ECO:0000313" key="2">
    <source>
        <dbReference type="EMBL" id="MPM66998.1"/>
    </source>
</evidence>
<comment type="caution">
    <text evidence="2">The sequence shown here is derived from an EMBL/GenBank/DDBJ whole genome shotgun (WGS) entry which is preliminary data.</text>
</comment>
<keyword evidence="2" id="KW-0808">Transferase</keyword>
<dbReference type="InterPro" id="IPR029787">
    <property type="entry name" value="Nucleotide_cyclase"/>
</dbReference>
<dbReference type="GO" id="GO:0043709">
    <property type="term" value="P:cell adhesion involved in single-species biofilm formation"/>
    <property type="evidence" value="ECO:0007669"/>
    <property type="project" value="TreeGrafter"/>
</dbReference>
<protein>
    <submittedName>
        <fullName evidence="2">Diguanylate cyclase DgcM</fullName>
        <ecNumber evidence="2">2.7.7.65</ecNumber>
    </submittedName>
</protein>
<dbReference type="Pfam" id="PF00990">
    <property type="entry name" value="GGDEF"/>
    <property type="match status" value="1"/>
</dbReference>
<dbReference type="InterPro" id="IPR043128">
    <property type="entry name" value="Rev_trsase/Diguanyl_cyclase"/>
</dbReference>
<dbReference type="PANTHER" id="PTHR45138:SF9">
    <property type="entry name" value="DIGUANYLATE CYCLASE DGCM-RELATED"/>
    <property type="match status" value="1"/>
</dbReference>
<keyword evidence="2" id="KW-0548">Nucleotidyltransferase</keyword>
<dbReference type="SUPFAM" id="SSF55073">
    <property type="entry name" value="Nucleotide cyclase"/>
    <property type="match status" value="1"/>
</dbReference>
<dbReference type="GO" id="GO:1902201">
    <property type="term" value="P:negative regulation of bacterial-type flagellum-dependent cell motility"/>
    <property type="evidence" value="ECO:0007669"/>
    <property type="project" value="TreeGrafter"/>
</dbReference>
<sequence length="153" mass="16889">MHDSLTGIYNRTFIEQEMYHIQQEGKGPVGIMMCDVDRLKQVNDTLGHSSGDNLLVAAANIIKKAVRKGDVVARIGGDEFAILLPRGDLMAAKSIYKRIQEGAGVHNSRNPLFPISMSVGYAACSSNESVSMAELLREADLNMYQEKMLRCKN</sequence>
<dbReference type="Gene3D" id="3.30.70.270">
    <property type="match status" value="1"/>
</dbReference>
<reference evidence="2" key="1">
    <citation type="submission" date="2019-08" db="EMBL/GenBank/DDBJ databases">
        <authorList>
            <person name="Kucharzyk K."/>
            <person name="Murdoch R.W."/>
            <person name="Higgins S."/>
            <person name="Loffler F."/>
        </authorList>
    </citation>
    <scope>NUCLEOTIDE SEQUENCE</scope>
</reference>
<dbReference type="GO" id="GO:0052621">
    <property type="term" value="F:diguanylate cyclase activity"/>
    <property type="evidence" value="ECO:0007669"/>
    <property type="project" value="UniProtKB-EC"/>
</dbReference>
<dbReference type="PANTHER" id="PTHR45138">
    <property type="entry name" value="REGULATORY COMPONENTS OF SENSORY TRANSDUCTION SYSTEM"/>
    <property type="match status" value="1"/>
</dbReference>
<dbReference type="SMART" id="SM00267">
    <property type="entry name" value="GGDEF"/>
    <property type="match status" value="1"/>
</dbReference>
<dbReference type="PROSITE" id="PS50887">
    <property type="entry name" value="GGDEF"/>
    <property type="match status" value="1"/>
</dbReference>
<dbReference type="EC" id="2.7.7.65" evidence="2"/>
<proteinExistence type="predicted"/>
<name>A0A645BPE5_9ZZZZ</name>
<dbReference type="EMBL" id="VSSQ01021424">
    <property type="protein sequence ID" value="MPM66998.1"/>
    <property type="molecule type" value="Genomic_DNA"/>
</dbReference>
<dbReference type="AlphaFoldDB" id="A0A645BPE5"/>